<gene>
    <name evidence="2" type="ORF">M9Y10_038087</name>
</gene>
<dbReference type="NCBIfam" id="TIGR02251">
    <property type="entry name" value="HIF-SF_euk"/>
    <property type="match status" value="1"/>
</dbReference>
<dbReference type="PANTHER" id="PTHR12210">
    <property type="entry name" value="DULLARD PROTEIN PHOSPHATASE"/>
    <property type="match status" value="1"/>
</dbReference>
<comment type="caution">
    <text evidence="2">The sequence shown here is derived from an EMBL/GenBank/DDBJ whole genome shotgun (WGS) entry which is preliminary data.</text>
</comment>
<dbReference type="InterPro" id="IPR023214">
    <property type="entry name" value="HAD_sf"/>
</dbReference>
<dbReference type="InterPro" id="IPR050365">
    <property type="entry name" value="TIM50"/>
</dbReference>
<dbReference type="Proteomes" id="UP001470230">
    <property type="component" value="Unassembled WGS sequence"/>
</dbReference>
<dbReference type="SMART" id="SM00577">
    <property type="entry name" value="CPDc"/>
    <property type="match status" value="1"/>
</dbReference>
<sequence>MNHEKNIITHSKKSLLQYIFFCCPSLFYNNNNSKTLVGEFDLGPPLPYDAIGFDKGKFKKTLILDLDETLVYSSLTPFAVKKCDFSIKFSVGSNNLIYESYVLKRPGLDDFLNYVKEKFEVAIFTASMKEYADAVINVIAPWIPVSHRFYRHHCSQINGIFIKDLSKFNRPINSIILVDDSNVALMINRSNVITISSWFGEANDRELERMTQQILSKLDSVDDVRSAIRKLI</sequence>
<feature type="domain" description="FCP1 homology" evidence="1">
    <location>
        <begin position="55"/>
        <end position="218"/>
    </location>
</feature>
<organism evidence="2 3">
    <name type="scientific">Tritrichomonas musculus</name>
    <dbReference type="NCBI Taxonomy" id="1915356"/>
    <lineage>
        <taxon>Eukaryota</taxon>
        <taxon>Metamonada</taxon>
        <taxon>Parabasalia</taxon>
        <taxon>Tritrichomonadida</taxon>
        <taxon>Tritrichomonadidae</taxon>
        <taxon>Tritrichomonas</taxon>
    </lineage>
</organism>
<dbReference type="PROSITE" id="PS50969">
    <property type="entry name" value="FCP1"/>
    <property type="match status" value="1"/>
</dbReference>
<dbReference type="Gene3D" id="3.40.50.1000">
    <property type="entry name" value="HAD superfamily/HAD-like"/>
    <property type="match status" value="1"/>
</dbReference>
<dbReference type="EMBL" id="JAPFFF010000006">
    <property type="protein sequence ID" value="KAK8887051.1"/>
    <property type="molecule type" value="Genomic_DNA"/>
</dbReference>
<dbReference type="InterPro" id="IPR004274">
    <property type="entry name" value="FCP1_dom"/>
</dbReference>
<dbReference type="Pfam" id="PF03031">
    <property type="entry name" value="NIF"/>
    <property type="match status" value="1"/>
</dbReference>
<dbReference type="SUPFAM" id="SSF56784">
    <property type="entry name" value="HAD-like"/>
    <property type="match status" value="1"/>
</dbReference>
<dbReference type="InterPro" id="IPR036412">
    <property type="entry name" value="HAD-like_sf"/>
</dbReference>
<keyword evidence="3" id="KW-1185">Reference proteome</keyword>
<name>A0ABR2K7F4_9EUKA</name>
<evidence type="ECO:0000313" key="2">
    <source>
        <dbReference type="EMBL" id="KAK8887051.1"/>
    </source>
</evidence>
<dbReference type="InterPro" id="IPR011948">
    <property type="entry name" value="Dullard_phosphatase"/>
</dbReference>
<evidence type="ECO:0000259" key="1">
    <source>
        <dbReference type="PROSITE" id="PS50969"/>
    </source>
</evidence>
<proteinExistence type="predicted"/>
<dbReference type="CDD" id="cd07521">
    <property type="entry name" value="HAD_FCP1-like"/>
    <property type="match status" value="1"/>
</dbReference>
<accession>A0ABR2K7F4</accession>
<reference evidence="2 3" key="1">
    <citation type="submission" date="2024-04" db="EMBL/GenBank/DDBJ databases">
        <title>Tritrichomonas musculus Genome.</title>
        <authorList>
            <person name="Alves-Ferreira E."/>
            <person name="Grigg M."/>
            <person name="Lorenzi H."/>
            <person name="Galac M."/>
        </authorList>
    </citation>
    <scope>NUCLEOTIDE SEQUENCE [LARGE SCALE GENOMIC DNA]</scope>
    <source>
        <strain evidence="2 3">EAF2021</strain>
    </source>
</reference>
<evidence type="ECO:0000313" key="3">
    <source>
        <dbReference type="Proteomes" id="UP001470230"/>
    </source>
</evidence>
<protein>
    <recommendedName>
        <fullName evidence="1">FCP1 homology domain-containing protein</fullName>
    </recommendedName>
</protein>